<reference evidence="2 3" key="1">
    <citation type="submission" date="2014-04" db="EMBL/GenBank/DDBJ databases">
        <authorList>
            <consortium name="DOE Joint Genome Institute"/>
            <person name="Kuo A."/>
            <person name="Kohler A."/>
            <person name="Nagy L.G."/>
            <person name="Floudas D."/>
            <person name="Copeland A."/>
            <person name="Barry K.W."/>
            <person name="Cichocki N."/>
            <person name="Veneault-Fourrey C."/>
            <person name="LaButti K."/>
            <person name="Lindquist E.A."/>
            <person name="Lipzen A."/>
            <person name="Lundell T."/>
            <person name="Morin E."/>
            <person name="Murat C."/>
            <person name="Sun H."/>
            <person name="Tunlid A."/>
            <person name="Henrissat B."/>
            <person name="Grigoriev I.V."/>
            <person name="Hibbett D.S."/>
            <person name="Martin F."/>
            <person name="Nordberg H.P."/>
            <person name="Cantor M.N."/>
            <person name="Hua S.X."/>
        </authorList>
    </citation>
    <scope>NUCLEOTIDE SEQUENCE [LARGE SCALE GENOMIC DNA]</scope>
    <source>
        <strain evidence="2 3">LaAM-08-1</strain>
    </source>
</reference>
<gene>
    <name evidence="2" type="ORF">K443DRAFT_479789</name>
</gene>
<keyword evidence="3" id="KW-1185">Reference proteome</keyword>
<sequence>MPNNPPKKKRKLTSDQPSRKERPSKKTRTGQAEPTATRCTSSTNRSKSQTGVSQPKQRNVTPGPSSLSSVAHPRSRKRKAKSPSPSTDEDSDKTPPSSIIPLPKVAKPSPSRTAAKRKAIAKPKDSPKNHRTPVASRRAPALLLDSFSISSDSDDSIPSLSKSRPKPTKQRPVADPEDIIDLCSDEDETPISTNPIRMRMEDDIFVILSTDDEMSSASAPARCGLDEHDSPRILSPVSSVVGKVLQSPSMAPSEYDTRTTAPMEPEPERIDDASISSPNRFKPEGFPLITEPLQAVYNQALADSIDNDGDDTQILSPLCACPAPRQSFNIIYSDTPSHPPIHTPLFFANSVFKSALRSPFVVNDELVSPITDLPSSHPEPKEEEEGLTSSALQIPLPPHENNHVALNEEKSSPSRTGGIYRQAYVEGLRLKEMLAELRQPTTPLVAQESGEVTTSHSGHVSQVTSDTPQPPQPTAHCLPETNNAFVKSSHPKIPVFDSGLSPLTTHTHLSGHYLKLPAAPSRSNTSPDSNTSKDTSVSSLDSLEDSPGPSTPGPTHASQNIPIGCFTDSTLEFDLDLDSFGKDIGDDDDDVSLSGLELVYPDAPLVG</sequence>
<protein>
    <submittedName>
        <fullName evidence="2">Unplaced genomic scaffold K443scaffold_46, whole genome shotgun sequence</fullName>
    </submittedName>
</protein>
<organism evidence="2 3">
    <name type="scientific">Laccaria amethystina LaAM-08-1</name>
    <dbReference type="NCBI Taxonomy" id="1095629"/>
    <lineage>
        <taxon>Eukaryota</taxon>
        <taxon>Fungi</taxon>
        <taxon>Dikarya</taxon>
        <taxon>Basidiomycota</taxon>
        <taxon>Agaricomycotina</taxon>
        <taxon>Agaricomycetes</taxon>
        <taxon>Agaricomycetidae</taxon>
        <taxon>Agaricales</taxon>
        <taxon>Agaricineae</taxon>
        <taxon>Hydnangiaceae</taxon>
        <taxon>Laccaria</taxon>
    </lineage>
</organism>
<feature type="region of interest" description="Disordered" evidence="1">
    <location>
        <begin position="371"/>
        <end position="394"/>
    </location>
</feature>
<name>A0A0C9WV83_9AGAR</name>
<dbReference type="AlphaFoldDB" id="A0A0C9WV83"/>
<feature type="region of interest" description="Disordered" evidence="1">
    <location>
        <begin position="516"/>
        <end position="563"/>
    </location>
</feature>
<dbReference type="Proteomes" id="UP000054477">
    <property type="component" value="Unassembled WGS sequence"/>
</dbReference>
<reference evidence="3" key="2">
    <citation type="submission" date="2015-01" db="EMBL/GenBank/DDBJ databases">
        <title>Evolutionary Origins and Diversification of the Mycorrhizal Mutualists.</title>
        <authorList>
            <consortium name="DOE Joint Genome Institute"/>
            <consortium name="Mycorrhizal Genomics Consortium"/>
            <person name="Kohler A."/>
            <person name="Kuo A."/>
            <person name="Nagy L.G."/>
            <person name="Floudas D."/>
            <person name="Copeland A."/>
            <person name="Barry K.W."/>
            <person name="Cichocki N."/>
            <person name="Veneault-Fourrey C."/>
            <person name="LaButti K."/>
            <person name="Lindquist E.A."/>
            <person name="Lipzen A."/>
            <person name="Lundell T."/>
            <person name="Morin E."/>
            <person name="Murat C."/>
            <person name="Riley R."/>
            <person name="Ohm R."/>
            <person name="Sun H."/>
            <person name="Tunlid A."/>
            <person name="Henrissat B."/>
            <person name="Grigoriev I.V."/>
            <person name="Hibbett D.S."/>
            <person name="Martin F."/>
        </authorList>
    </citation>
    <scope>NUCLEOTIDE SEQUENCE [LARGE SCALE GENOMIC DNA]</scope>
    <source>
        <strain evidence="3">LaAM-08-1</strain>
    </source>
</reference>
<feature type="region of interest" description="Disordered" evidence="1">
    <location>
        <begin position="246"/>
        <end position="282"/>
    </location>
</feature>
<feature type="region of interest" description="Disordered" evidence="1">
    <location>
        <begin position="447"/>
        <end position="478"/>
    </location>
</feature>
<dbReference type="HOGENOM" id="CLU_449817_0_0_1"/>
<feature type="compositionally biased region" description="Basic residues" evidence="1">
    <location>
        <begin position="1"/>
        <end position="11"/>
    </location>
</feature>
<feature type="region of interest" description="Disordered" evidence="1">
    <location>
        <begin position="1"/>
        <end position="195"/>
    </location>
</feature>
<feature type="compositionally biased region" description="Acidic residues" evidence="1">
    <location>
        <begin position="175"/>
        <end position="189"/>
    </location>
</feature>
<accession>A0A0C9WV83</accession>
<proteinExistence type="predicted"/>
<feature type="compositionally biased region" description="Polar residues" evidence="1">
    <location>
        <begin position="29"/>
        <end position="69"/>
    </location>
</feature>
<evidence type="ECO:0000256" key="1">
    <source>
        <dbReference type="SAM" id="MobiDB-lite"/>
    </source>
</evidence>
<dbReference type="OrthoDB" id="3071029at2759"/>
<feature type="compositionally biased region" description="Low complexity" evidence="1">
    <location>
        <begin position="142"/>
        <end position="162"/>
    </location>
</feature>
<feature type="compositionally biased region" description="Polar residues" evidence="1">
    <location>
        <begin position="521"/>
        <end position="541"/>
    </location>
</feature>
<dbReference type="EMBL" id="KN838581">
    <property type="protein sequence ID" value="KIK03330.1"/>
    <property type="molecule type" value="Genomic_DNA"/>
</dbReference>
<evidence type="ECO:0000313" key="3">
    <source>
        <dbReference type="Proteomes" id="UP000054477"/>
    </source>
</evidence>
<evidence type="ECO:0000313" key="2">
    <source>
        <dbReference type="EMBL" id="KIK03330.1"/>
    </source>
</evidence>
<feature type="compositionally biased region" description="Polar residues" evidence="1">
    <location>
        <begin position="447"/>
        <end position="467"/>
    </location>
</feature>